<evidence type="ECO:0007829" key="6">
    <source>
        <dbReference type="PDB" id="6VVR"/>
    </source>
</evidence>
<name>A0A157L8Q0_9BORD</name>
<dbReference type="EC" id="5.3.2.-" evidence="4"/>
<proteinExistence type="evidence at protein level"/>
<keyword evidence="6" id="KW-0002">3D-structure</keyword>
<dbReference type="Gene3D" id="3.30.429.10">
    <property type="entry name" value="Macrophage Migration Inhibitory Factor"/>
    <property type="match status" value="2"/>
</dbReference>
<evidence type="ECO:0000256" key="2">
    <source>
        <dbReference type="ARBA" id="ARBA00023235"/>
    </source>
</evidence>
<dbReference type="SUPFAM" id="SSF55331">
    <property type="entry name" value="Tautomerase/MIF"/>
    <property type="match status" value="1"/>
</dbReference>
<sequence length="124" mass="12579">MPLLNVHIMQGHTPAAKTALLKALSDAVVQSIGAPLASVRAILQEYAAADVIVAGEVGAAMALVNVDLIAGRTVELKAALILALNQAVSASLGMDGKDVRVVLRDIPKTDMGVANGLSAMAAGR</sequence>
<dbReference type="Pfam" id="PF01361">
    <property type="entry name" value="Tautomerase"/>
    <property type="match status" value="2"/>
</dbReference>
<dbReference type="InterPro" id="IPR014347">
    <property type="entry name" value="Tautomerase/MIF_sf"/>
</dbReference>
<feature type="domain" description="4-oxalocrotonate tautomerase-like" evidence="3">
    <location>
        <begin position="2"/>
        <end position="57"/>
    </location>
</feature>
<dbReference type="PATRIC" id="fig|123899.6.peg.4182"/>
<dbReference type="GeneID" id="56588600"/>
<dbReference type="GO" id="GO:0016853">
    <property type="term" value="F:isomerase activity"/>
    <property type="evidence" value="ECO:0007669"/>
    <property type="project" value="UniProtKB-KW"/>
</dbReference>
<gene>
    <name evidence="4" type="primary">xylH</name>
    <name evidence="4" type="ORF">SAMEA3906487_04185</name>
</gene>
<evidence type="ECO:0000313" key="4">
    <source>
        <dbReference type="EMBL" id="SAI74404.1"/>
    </source>
</evidence>
<feature type="domain" description="4-oxalocrotonate tautomerase-like" evidence="3">
    <location>
        <begin position="63"/>
        <end position="114"/>
    </location>
</feature>
<dbReference type="InterPro" id="IPR004370">
    <property type="entry name" value="4-OT-like_dom"/>
</dbReference>
<evidence type="ECO:0000313" key="5">
    <source>
        <dbReference type="Proteomes" id="UP000076825"/>
    </source>
</evidence>
<dbReference type="OrthoDB" id="8527422at2"/>
<keyword evidence="2 4" id="KW-0413">Isomerase</keyword>
<protein>
    <submittedName>
        <fullName evidence="4">Tautomerase</fullName>
        <ecNumber evidence="4">5.3.2.-</ecNumber>
    </submittedName>
</protein>
<dbReference type="SMR" id="A0A157L8Q0"/>
<organism evidence="4 5">
    <name type="scientific">Bordetella trematum</name>
    <dbReference type="NCBI Taxonomy" id="123899"/>
    <lineage>
        <taxon>Bacteria</taxon>
        <taxon>Pseudomonadati</taxon>
        <taxon>Pseudomonadota</taxon>
        <taxon>Betaproteobacteria</taxon>
        <taxon>Burkholderiales</taxon>
        <taxon>Alcaligenaceae</taxon>
        <taxon>Bordetella</taxon>
    </lineage>
</organism>
<dbReference type="RefSeq" id="WP_025512734.1">
    <property type="nucleotide sequence ID" value="NZ_CP016340.1"/>
</dbReference>
<dbReference type="PDB" id="6VVR">
    <property type="method" value="X-ray"/>
    <property type="resolution" value="1.80 A"/>
    <property type="chains" value="A/B/C=2-124"/>
</dbReference>
<comment type="similarity">
    <text evidence="1">Belongs to the 4-oxalocrotonate tautomerase family.</text>
</comment>
<reference evidence="6" key="2">
    <citation type="journal article" date="2020" name="Biochemistry">
        <title>Structural Basis for the Asymmetry of a 4-Oxalocrotonate Tautomerase Trimer.</title>
        <authorList>
            <person name="Medellin B.P."/>
            <person name="Lancaster E.B."/>
            <person name="Brown S.D."/>
            <person name="Rakhade S."/>
            <person name="Babbitt P.C."/>
            <person name="Whitman C.P."/>
            <person name="Zhang Y.J."/>
        </authorList>
    </citation>
    <scope>X-RAY CRYSTALLOGRAPHY (1.80 ANGSTROMS) OF 2-124</scope>
</reference>
<dbReference type="PDBsum" id="6VVR"/>
<dbReference type="PANTHER" id="PTHR35530">
    <property type="entry name" value="TAUTOMERASE-RELATED"/>
    <property type="match status" value="1"/>
</dbReference>
<reference evidence="4 5" key="1">
    <citation type="submission" date="2016-04" db="EMBL/GenBank/DDBJ databases">
        <authorList>
            <consortium name="Pathogen Informatics"/>
        </authorList>
    </citation>
    <scope>NUCLEOTIDE SEQUENCE [LARGE SCALE GENOMIC DNA]</scope>
    <source>
        <strain evidence="4 5">H044680328</strain>
    </source>
</reference>
<dbReference type="PANTHER" id="PTHR35530:SF1">
    <property type="entry name" value="2-HYDROXYMUCONATE TAUTOMERASE"/>
    <property type="match status" value="1"/>
</dbReference>
<accession>A0A157L8Q0</accession>
<dbReference type="eggNOG" id="COG1942">
    <property type="taxonomic scope" value="Bacteria"/>
</dbReference>
<keyword evidence="5" id="KW-1185">Reference proteome</keyword>
<evidence type="ECO:0000256" key="1">
    <source>
        <dbReference type="ARBA" id="ARBA00006723"/>
    </source>
</evidence>
<evidence type="ECO:0000259" key="3">
    <source>
        <dbReference type="Pfam" id="PF01361"/>
    </source>
</evidence>
<dbReference type="AlphaFoldDB" id="A0A157L8Q0"/>
<dbReference type="Proteomes" id="UP000076825">
    <property type="component" value="Chromosome 1"/>
</dbReference>
<dbReference type="EMBL" id="LT546645">
    <property type="protein sequence ID" value="SAI74404.1"/>
    <property type="molecule type" value="Genomic_DNA"/>
</dbReference>
<dbReference type="KEGG" id="btrm:SAMEA390648704185"/>
<dbReference type="STRING" id="123899.SAMEA3906487_04185"/>